<protein>
    <submittedName>
        <fullName evidence="2">Uncharacterized protein</fullName>
    </submittedName>
</protein>
<reference evidence="2 3" key="1">
    <citation type="journal article" date="2019" name="Int. J. Syst. Evol. Microbiol.">
        <title>The Global Catalogue of Microorganisms (GCM) 10K type strain sequencing project: providing services to taxonomists for standard genome sequencing and annotation.</title>
        <authorList>
            <consortium name="The Broad Institute Genomics Platform"/>
            <consortium name="The Broad Institute Genome Sequencing Center for Infectious Disease"/>
            <person name="Wu L."/>
            <person name="Ma J."/>
        </authorList>
    </citation>
    <scope>NUCLEOTIDE SEQUENCE [LARGE SCALE GENOMIC DNA]</scope>
    <source>
        <strain evidence="2 3">JCM 14603</strain>
    </source>
</reference>
<dbReference type="EMBL" id="BAAAES010000003">
    <property type="protein sequence ID" value="GAA0659875.1"/>
    <property type="molecule type" value="Genomic_DNA"/>
</dbReference>
<accession>A0ABN1HMX8</accession>
<gene>
    <name evidence="2" type="ORF">GCM10009102_05420</name>
</gene>
<feature type="region of interest" description="Disordered" evidence="1">
    <location>
        <begin position="1"/>
        <end position="21"/>
    </location>
</feature>
<proteinExistence type="predicted"/>
<keyword evidence="3" id="KW-1185">Reference proteome</keyword>
<organism evidence="2 3">
    <name type="scientific">Sphingomonas insulae</name>
    <dbReference type="NCBI Taxonomy" id="424800"/>
    <lineage>
        <taxon>Bacteria</taxon>
        <taxon>Pseudomonadati</taxon>
        <taxon>Pseudomonadota</taxon>
        <taxon>Alphaproteobacteria</taxon>
        <taxon>Sphingomonadales</taxon>
        <taxon>Sphingomonadaceae</taxon>
        <taxon>Sphingomonas</taxon>
    </lineage>
</organism>
<evidence type="ECO:0000256" key="1">
    <source>
        <dbReference type="SAM" id="MobiDB-lite"/>
    </source>
</evidence>
<evidence type="ECO:0000313" key="2">
    <source>
        <dbReference type="EMBL" id="GAA0659875.1"/>
    </source>
</evidence>
<name>A0ABN1HMX8_9SPHN</name>
<evidence type="ECO:0000313" key="3">
    <source>
        <dbReference type="Proteomes" id="UP001500238"/>
    </source>
</evidence>
<sequence length="111" mass="10974">MAGALVSPSSPVWATGQGDSGANSIGSTCATVSPGIAAHGMAQAEGGIFLFGTWFGVFAQSIAADATGVAAIAIVSQSGPSRTSIITARTTIAAVRANWKNGMTRSDMSPS</sequence>
<comment type="caution">
    <text evidence="2">The sequence shown here is derived from an EMBL/GenBank/DDBJ whole genome shotgun (WGS) entry which is preliminary data.</text>
</comment>
<dbReference type="Proteomes" id="UP001500238">
    <property type="component" value="Unassembled WGS sequence"/>
</dbReference>